<dbReference type="GO" id="GO:0005763">
    <property type="term" value="C:mitochondrial small ribosomal subunit"/>
    <property type="evidence" value="ECO:0007669"/>
    <property type="project" value="TreeGrafter"/>
</dbReference>
<dbReference type="SUPFAM" id="SSF57716">
    <property type="entry name" value="Glucocorticoid receptor-like (DNA-binding domain)"/>
    <property type="match status" value="1"/>
</dbReference>
<dbReference type="PROSITE" id="PS00527">
    <property type="entry name" value="RIBOSOMAL_S14"/>
    <property type="match status" value="1"/>
</dbReference>
<name>A0A3N4HWC8_ASCIM</name>
<sequence length="128" mass="14579">MRPSPRLLLSATQQLSGRGFQGPLKVGGYVNGLVIRDNAKRLKVAEAEDRRRALKYITYNTELPLKARLMAQLELTNMHLHTRPTAVRNRCTSAGRSRGVFREFRLCRFQFRQQALAGDIPGVRKASW</sequence>
<dbReference type="GO" id="GO:0006412">
    <property type="term" value="P:translation"/>
    <property type="evidence" value="ECO:0007669"/>
    <property type="project" value="InterPro"/>
</dbReference>
<evidence type="ECO:0000256" key="1">
    <source>
        <dbReference type="ARBA" id="ARBA00009083"/>
    </source>
</evidence>
<proteinExistence type="inferred from homology"/>
<dbReference type="Pfam" id="PF00253">
    <property type="entry name" value="Ribosomal_S14"/>
    <property type="match status" value="1"/>
</dbReference>
<evidence type="ECO:0000313" key="4">
    <source>
        <dbReference type="EMBL" id="RPA76291.1"/>
    </source>
</evidence>
<dbReference type="PANTHER" id="PTHR19836:SF19">
    <property type="entry name" value="SMALL RIBOSOMAL SUBUNIT PROTEIN US14M"/>
    <property type="match status" value="1"/>
</dbReference>
<comment type="similarity">
    <text evidence="1">Belongs to the universal ribosomal protein uS14 family.</text>
</comment>
<dbReference type="GO" id="GO:0003735">
    <property type="term" value="F:structural constituent of ribosome"/>
    <property type="evidence" value="ECO:0007669"/>
    <property type="project" value="InterPro"/>
</dbReference>
<organism evidence="4 5">
    <name type="scientific">Ascobolus immersus RN42</name>
    <dbReference type="NCBI Taxonomy" id="1160509"/>
    <lineage>
        <taxon>Eukaryota</taxon>
        <taxon>Fungi</taxon>
        <taxon>Dikarya</taxon>
        <taxon>Ascomycota</taxon>
        <taxon>Pezizomycotina</taxon>
        <taxon>Pezizomycetes</taxon>
        <taxon>Pezizales</taxon>
        <taxon>Ascobolaceae</taxon>
        <taxon>Ascobolus</taxon>
    </lineage>
</organism>
<dbReference type="FunFam" id="1.10.287.1480:FF:000001">
    <property type="entry name" value="30S ribosomal protein S14"/>
    <property type="match status" value="1"/>
</dbReference>
<keyword evidence="5" id="KW-1185">Reference proteome</keyword>
<dbReference type="InterPro" id="IPR018271">
    <property type="entry name" value="Ribosomal_uS14_CS"/>
</dbReference>
<dbReference type="STRING" id="1160509.A0A3N4HWC8"/>
<accession>A0A3N4HWC8</accession>
<keyword evidence="2 4" id="KW-0689">Ribosomal protein</keyword>
<dbReference type="InterPro" id="IPR001209">
    <property type="entry name" value="Ribosomal_uS14"/>
</dbReference>
<dbReference type="OrthoDB" id="413436at2759"/>
<dbReference type="Gene3D" id="1.10.287.1480">
    <property type="match status" value="1"/>
</dbReference>
<keyword evidence="3" id="KW-0687">Ribonucleoprotein</keyword>
<dbReference type="AlphaFoldDB" id="A0A3N4HWC8"/>
<dbReference type="EMBL" id="ML119747">
    <property type="protein sequence ID" value="RPA76291.1"/>
    <property type="molecule type" value="Genomic_DNA"/>
</dbReference>
<dbReference type="Proteomes" id="UP000275078">
    <property type="component" value="Unassembled WGS sequence"/>
</dbReference>
<protein>
    <submittedName>
        <fullName evidence="4">Mitochondrial 40S ribosomal protein</fullName>
    </submittedName>
</protein>
<reference evidence="4 5" key="1">
    <citation type="journal article" date="2018" name="Nat. Ecol. Evol.">
        <title>Pezizomycetes genomes reveal the molecular basis of ectomycorrhizal truffle lifestyle.</title>
        <authorList>
            <person name="Murat C."/>
            <person name="Payen T."/>
            <person name="Noel B."/>
            <person name="Kuo A."/>
            <person name="Morin E."/>
            <person name="Chen J."/>
            <person name="Kohler A."/>
            <person name="Krizsan K."/>
            <person name="Balestrini R."/>
            <person name="Da Silva C."/>
            <person name="Montanini B."/>
            <person name="Hainaut M."/>
            <person name="Levati E."/>
            <person name="Barry K.W."/>
            <person name="Belfiori B."/>
            <person name="Cichocki N."/>
            <person name="Clum A."/>
            <person name="Dockter R.B."/>
            <person name="Fauchery L."/>
            <person name="Guy J."/>
            <person name="Iotti M."/>
            <person name="Le Tacon F."/>
            <person name="Lindquist E.A."/>
            <person name="Lipzen A."/>
            <person name="Malagnac F."/>
            <person name="Mello A."/>
            <person name="Molinier V."/>
            <person name="Miyauchi S."/>
            <person name="Poulain J."/>
            <person name="Riccioni C."/>
            <person name="Rubini A."/>
            <person name="Sitrit Y."/>
            <person name="Splivallo R."/>
            <person name="Traeger S."/>
            <person name="Wang M."/>
            <person name="Zifcakova L."/>
            <person name="Wipf D."/>
            <person name="Zambonelli A."/>
            <person name="Paolocci F."/>
            <person name="Nowrousian M."/>
            <person name="Ottonello S."/>
            <person name="Baldrian P."/>
            <person name="Spatafora J.W."/>
            <person name="Henrissat B."/>
            <person name="Nagy L.G."/>
            <person name="Aury J.M."/>
            <person name="Wincker P."/>
            <person name="Grigoriev I.V."/>
            <person name="Bonfante P."/>
            <person name="Martin F.M."/>
        </authorList>
    </citation>
    <scope>NUCLEOTIDE SEQUENCE [LARGE SCALE GENOMIC DNA]</scope>
    <source>
        <strain evidence="4 5">RN42</strain>
    </source>
</reference>
<dbReference type="NCBIfam" id="NF006477">
    <property type="entry name" value="PRK08881.1"/>
    <property type="match status" value="1"/>
</dbReference>
<evidence type="ECO:0000256" key="3">
    <source>
        <dbReference type="ARBA" id="ARBA00023274"/>
    </source>
</evidence>
<gene>
    <name evidence="4" type="ORF">BJ508DRAFT_417655</name>
</gene>
<evidence type="ECO:0000313" key="5">
    <source>
        <dbReference type="Proteomes" id="UP000275078"/>
    </source>
</evidence>
<evidence type="ECO:0000256" key="2">
    <source>
        <dbReference type="ARBA" id="ARBA00022980"/>
    </source>
</evidence>
<dbReference type="PANTHER" id="PTHR19836">
    <property type="entry name" value="30S RIBOSOMAL PROTEIN S14"/>
    <property type="match status" value="1"/>
</dbReference>